<organism evidence="3 4">
    <name type="scientific">Gemmata palustris</name>
    <dbReference type="NCBI Taxonomy" id="2822762"/>
    <lineage>
        <taxon>Bacteria</taxon>
        <taxon>Pseudomonadati</taxon>
        <taxon>Planctomycetota</taxon>
        <taxon>Planctomycetia</taxon>
        <taxon>Gemmatales</taxon>
        <taxon>Gemmataceae</taxon>
        <taxon>Gemmata</taxon>
    </lineage>
</organism>
<feature type="coiled-coil region" evidence="1">
    <location>
        <begin position="734"/>
        <end position="761"/>
    </location>
</feature>
<sequence length="778" mass="85644">MKKWLLVAPVAGALGLGAGVGADKLLSAAGDAKQDLKPATTLPLTRVVLFNSGVGYFSRSGEVEGEARVDLTFPESDVNDLLKSMVLEDFGNGRISAVSYDSREPIARTLGSFAINLNNNPTFAGIISQLRGERIEVAVSATAANQPGKLTGTIVGVEKQKAPAGTQTTEIEILNMWCAEGMRAIKMTDVQSLRFSNPVIESEFRRALEVLALSHDSQKKAVQLHFAGEGKRKVQVRYVIDAPIWKTSYRLLMNEKEKPYLQGWAMVENPTDEDWTGVKMALVSGRPISFKMDLYNPLYINRPTVEPELFASLRPVTYRGDMSGRAKGLQQAKTDREEFLLKSMNDAEKMGRLVTNDDPVAVQLWASQRAGARGLVPDSKTLGGSGMGGATGESLRRFAEHWGELDAVQRAAIVRDLNSSLPDKYRPMINNYFAALDRSHGYVNRIDAGAVANAATGAALGDFFQYTIDHPVSLPRQKSALLPIVGKDIEGTRVSIYNPAVQAKHPLLGLRFKNTSGAHLNQGPITVFEGSVYAGDTRVLDVQPNEERLLSYAIDLGTEVDPKAGAGAQKITSVKAVKGIVTTATKVTEETTYKAANRSQTDRTLLIEHPNRTAQQFKLMGTDKPAEETPDVFRFQIQIKAGETKSFTVKEEKDVTRTVALTNGAEDQIRYFISLSEAGPALKQKLEAALKLKGEWDVVQRELNQVVADLQRFTVDQDRIRKNLRETPKEAEVYATYLKKLSDQEKEIDTLTTKQKTLTADEFNARKKYEDFLANIND</sequence>
<accession>A0ABS5BRV6</accession>
<dbReference type="InterPro" id="IPR037291">
    <property type="entry name" value="DUF4139"/>
</dbReference>
<gene>
    <name evidence="3" type="ORF">J8F10_14040</name>
</gene>
<dbReference type="RefSeq" id="WP_210654489.1">
    <property type="nucleotide sequence ID" value="NZ_JAGKQQ010000001.1"/>
</dbReference>
<keyword evidence="1" id="KW-0175">Coiled coil</keyword>
<keyword evidence="4" id="KW-1185">Reference proteome</keyword>
<evidence type="ECO:0000313" key="3">
    <source>
        <dbReference type="EMBL" id="MBP3956400.1"/>
    </source>
</evidence>
<dbReference type="Pfam" id="PF13598">
    <property type="entry name" value="DUF4139"/>
    <property type="match status" value="1"/>
</dbReference>
<protein>
    <submittedName>
        <fullName evidence="3">DUF4139 domain-containing protein</fullName>
    </submittedName>
</protein>
<evidence type="ECO:0000259" key="2">
    <source>
        <dbReference type="Pfam" id="PF13598"/>
    </source>
</evidence>
<feature type="domain" description="DUF4139" evidence="2">
    <location>
        <begin position="234"/>
        <end position="650"/>
    </location>
</feature>
<reference evidence="3 4" key="1">
    <citation type="submission" date="2021-04" db="EMBL/GenBank/DDBJ databases">
        <authorList>
            <person name="Ivanova A."/>
        </authorList>
    </citation>
    <scope>NUCLEOTIDE SEQUENCE [LARGE SCALE GENOMIC DNA]</scope>
    <source>
        <strain evidence="3 4">G18</strain>
    </source>
</reference>
<comment type="caution">
    <text evidence="3">The sequence shown here is derived from an EMBL/GenBank/DDBJ whole genome shotgun (WGS) entry which is preliminary data.</text>
</comment>
<dbReference type="EMBL" id="JAGKQQ010000001">
    <property type="protein sequence ID" value="MBP3956400.1"/>
    <property type="molecule type" value="Genomic_DNA"/>
</dbReference>
<evidence type="ECO:0000256" key="1">
    <source>
        <dbReference type="SAM" id="Coils"/>
    </source>
</evidence>
<proteinExistence type="predicted"/>
<evidence type="ECO:0000313" key="4">
    <source>
        <dbReference type="Proteomes" id="UP000676565"/>
    </source>
</evidence>
<name>A0ABS5BRV6_9BACT</name>
<dbReference type="Proteomes" id="UP000676565">
    <property type="component" value="Unassembled WGS sequence"/>
</dbReference>